<feature type="region of interest" description="Disordered" evidence="1">
    <location>
        <begin position="1"/>
        <end position="24"/>
    </location>
</feature>
<protein>
    <submittedName>
        <fullName evidence="2">Uncharacterized protein</fullName>
    </submittedName>
</protein>
<reference evidence="2" key="1">
    <citation type="journal article" date="2022" name="bioRxiv">
        <title>Sequencing and chromosome-scale assembly of the giantPleurodeles waltlgenome.</title>
        <authorList>
            <person name="Brown T."/>
            <person name="Elewa A."/>
            <person name="Iarovenko S."/>
            <person name="Subramanian E."/>
            <person name="Araus A.J."/>
            <person name="Petzold A."/>
            <person name="Susuki M."/>
            <person name="Suzuki K.-i.T."/>
            <person name="Hayashi T."/>
            <person name="Toyoda A."/>
            <person name="Oliveira C."/>
            <person name="Osipova E."/>
            <person name="Leigh N.D."/>
            <person name="Simon A."/>
            <person name="Yun M.H."/>
        </authorList>
    </citation>
    <scope>NUCLEOTIDE SEQUENCE</scope>
    <source>
        <strain evidence="2">20211129_DDA</strain>
        <tissue evidence="2">Liver</tissue>
    </source>
</reference>
<name>A0AAV7L8U5_PLEWA</name>
<proteinExistence type="predicted"/>
<accession>A0AAV7L8U5</accession>
<dbReference type="Proteomes" id="UP001066276">
    <property type="component" value="Chromosome 11"/>
</dbReference>
<dbReference type="AlphaFoldDB" id="A0AAV7L8U5"/>
<organism evidence="2 3">
    <name type="scientific">Pleurodeles waltl</name>
    <name type="common">Iberian ribbed newt</name>
    <dbReference type="NCBI Taxonomy" id="8319"/>
    <lineage>
        <taxon>Eukaryota</taxon>
        <taxon>Metazoa</taxon>
        <taxon>Chordata</taxon>
        <taxon>Craniata</taxon>
        <taxon>Vertebrata</taxon>
        <taxon>Euteleostomi</taxon>
        <taxon>Amphibia</taxon>
        <taxon>Batrachia</taxon>
        <taxon>Caudata</taxon>
        <taxon>Salamandroidea</taxon>
        <taxon>Salamandridae</taxon>
        <taxon>Pleurodelinae</taxon>
        <taxon>Pleurodeles</taxon>
    </lineage>
</organism>
<evidence type="ECO:0000313" key="2">
    <source>
        <dbReference type="EMBL" id="KAJ1088031.1"/>
    </source>
</evidence>
<gene>
    <name evidence="2" type="ORF">NDU88_001190</name>
</gene>
<evidence type="ECO:0000256" key="1">
    <source>
        <dbReference type="SAM" id="MobiDB-lite"/>
    </source>
</evidence>
<dbReference type="EMBL" id="JANPWB010000015">
    <property type="protein sequence ID" value="KAJ1088031.1"/>
    <property type="molecule type" value="Genomic_DNA"/>
</dbReference>
<evidence type="ECO:0000313" key="3">
    <source>
        <dbReference type="Proteomes" id="UP001066276"/>
    </source>
</evidence>
<comment type="caution">
    <text evidence="2">The sequence shown here is derived from an EMBL/GenBank/DDBJ whole genome shotgun (WGS) entry which is preliminary data.</text>
</comment>
<sequence length="138" mass="15038">MTGGGKHAEEKEINRETVKNESRGDMRALENVCLRVRTGASKSSFAGEHLESARCQGSAQTALSPLKKYGTELADFNSAAHKCYDIAFSRLQDCRATKPVNCEHVVPGKSHTSPGRELPLSLSAKACFKERKAGKRNC</sequence>
<keyword evidence="3" id="KW-1185">Reference proteome</keyword>